<name>A0AAV1S6Y3_9ROSI</name>
<sequence>MVFTVRGSKHGAYIDGKHRAASMRCKEKLKKIATAKRQICQDASSKTRQTAQEVNNIINLCPQKLEASSMRFASL</sequence>
<proteinExistence type="predicted"/>
<comment type="caution">
    <text evidence="1">The sequence shown here is derived from an EMBL/GenBank/DDBJ whole genome shotgun (WGS) entry which is preliminary data.</text>
</comment>
<evidence type="ECO:0000313" key="2">
    <source>
        <dbReference type="Proteomes" id="UP001314170"/>
    </source>
</evidence>
<evidence type="ECO:0000313" key="1">
    <source>
        <dbReference type="EMBL" id="CAK7346633.1"/>
    </source>
</evidence>
<reference evidence="1 2" key="1">
    <citation type="submission" date="2024-01" db="EMBL/GenBank/DDBJ databases">
        <authorList>
            <person name="Waweru B."/>
        </authorList>
    </citation>
    <scope>NUCLEOTIDE SEQUENCE [LARGE SCALE GENOMIC DNA]</scope>
</reference>
<dbReference type="AlphaFoldDB" id="A0AAV1S6Y3"/>
<organism evidence="1 2">
    <name type="scientific">Dovyalis caffra</name>
    <dbReference type="NCBI Taxonomy" id="77055"/>
    <lineage>
        <taxon>Eukaryota</taxon>
        <taxon>Viridiplantae</taxon>
        <taxon>Streptophyta</taxon>
        <taxon>Embryophyta</taxon>
        <taxon>Tracheophyta</taxon>
        <taxon>Spermatophyta</taxon>
        <taxon>Magnoliopsida</taxon>
        <taxon>eudicotyledons</taxon>
        <taxon>Gunneridae</taxon>
        <taxon>Pentapetalae</taxon>
        <taxon>rosids</taxon>
        <taxon>fabids</taxon>
        <taxon>Malpighiales</taxon>
        <taxon>Salicaceae</taxon>
        <taxon>Flacourtieae</taxon>
        <taxon>Dovyalis</taxon>
    </lineage>
</organism>
<dbReference type="Proteomes" id="UP001314170">
    <property type="component" value="Unassembled WGS sequence"/>
</dbReference>
<accession>A0AAV1S6Y3</accession>
<protein>
    <submittedName>
        <fullName evidence="1">Uncharacterized protein</fullName>
    </submittedName>
</protein>
<gene>
    <name evidence="1" type="ORF">DCAF_LOCUS19310</name>
</gene>
<dbReference type="EMBL" id="CAWUPB010001173">
    <property type="protein sequence ID" value="CAK7346633.1"/>
    <property type="molecule type" value="Genomic_DNA"/>
</dbReference>
<keyword evidence="2" id="KW-1185">Reference proteome</keyword>